<dbReference type="Gene3D" id="1.20.1270.10">
    <property type="match status" value="1"/>
</dbReference>
<dbReference type="PRINTS" id="PR00301">
    <property type="entry name" value="HEATSHOCK70"/>
</dbReference>
<evidence type="ECO:0000256" key="2">
    <source>
        <dbReference type="ARBA" id="ARBA00022840"/>
    </source>
</evidence>
<dbReference type="Pfam" id="PF00012">
    <property type="entry name" value="HSP70"/>
    <property type="match status" value="2"/>
</dbReference>
<dbReference type="AlphaFoldDB" id="A0AAV8SXS9"/>
<keyword evidence="4" id="KW-0175">Coiled coil</keyword>
<dbReference type="InterPro" id="IPR013126">
    <property type="entry name" value="Hsp_70_fam"/>
</dbReference>
<feature type="coiled-coil region" evidence="4">
    <location>
        <begin position="201"/>
        <end position="228"/>
    </location>
</feature>
<keyword evidence="2 3" id="KW-0067">ATP-binding</keyword>
<evidence type="ECO:0008006" key="7">
    <source>
        <dbReference type="Google" id="ProtNLM"/>
    </source>
</evidence>
<comment type="caution">
    <text evidence="5">The sequence shown here is derived from an EMBL/GenBank/DDBJ whole genome shotgun (WGS) entry which is preliminary data.</text>
</comment>
<comment type="similarity">
    <text evidence="3">Belongs to the heat shock protein 70 family.</text>
</comment>
<evidence type="ECO:0000313" key="6">
    <source>
        <dbReference type="Proteomes" id="UP001159364"/>
    </source>
</evidence>
<dbReference type="FunFam" id="1.20.1270.10:FF:000001">
    <property type="entry name" value="Molecular chaperone DnaK"/>
    <property type="match status" value="1"/>
</dbReference>
<sequence length="514" mass="56427">MRRDHFIVLHGLEDSYANAKIAKRQAIINHENTSLSKDSLVGIIGRKYDEVKEEAKQVPYKVVSDDNGNVELECPAHGRLFAPEEISALVLRKLADDALKFLNDQVCKAVITVPAYYDDYQRNATKDAANIAGLDALRIINETTAAALAYGFEKKKHETILVFDLGGGTFDVSDGVFKVLSTPCDTHLGGDDFDKRGRIDLLKDKQALQRLTEAAEKAKMELSSFTLTVISSAGPIHINTTLTRAKYEELCTDLLDRLRAPVQTVLKDVKLSLKEVDEVILVGGSTRIPAAQDLVTKLTGKEPNLTVNPDEVVALGAAVQAAVLAGEVSDIVLLDVTPLSWIIPRNKTIPSSKTEVFSTVADGQTNVEINVYQGERELVKDNKLLGRFRLEGIPPAPRGQYITIIGASTLPSRKDREAERYAKEDEEKRDAIDTRNQADPIVYQNEKQLKELGGKLPLCVTEKVEAKLKELKEAISIGSTQTIKDAMAALSQEVMQLGQSVYSQPSHLGLVIES</sequence>
<accession>A0AAV8SXS9</accession>
<evidence type="ECO:0000256" key="4">
    <source>
        <dbReference type="SAM" id="Coils"/>
    </source>
</evidence>
<evidence type="ECO:0000313" key="5">
    <source>
        <dbReference type="EMBL" id="KAJ8759282.1"/>
    </source>
</evidence>
<dbReference type="InterPro" id="IPR043129">
    <property type="entry name" value="ATPase_NBD"/>
</dbReference>
<dbReference type="SUPFAM" id="SSF100934">
    <property type="entry name" value="Heat shock protein 70kD (HSP70), C-terminal subdomain"/>
    <property type="match status" value="1"/>
</dbReference>
<dbReference type="Gene3D" id="3.30.420.40">
    <property type="match status" value="2"/>
</dbReference>
<name>A0AAV8SXS9_9ROSI</name>
<dbReference type="PANTHER" id="PTHR19375">
    <property type="entry name" value="HEAT SHOCK PROTEIN 70KDA"/>
    <property type="match status" value="1"/>
</dbReference>
<dbReference type="GO" id="GO:0140662">
    <property type="term" value="F:ATP-dependent protein folding chaperone"/>
    <property type="evidence" value="ECO:0007669"/>
    <property type="project" value="InterPro"/>
</dbReference>
<keyword evidence="1 3" id="KW-0547">Nucleotide-binding</keyword>
<dbReference type="SUPFAM" id="SSF100920">
    <property type="entry name" value="Heat shock protein 70kD (HSP70), peptide-binding domain"/>
    <property type="match status" value="1"/>
</dbReference>
<gene>
    <name evidence="5" type="ORF">K2173_006802</name>
</gene>
<organism evidence="5 6">
    <name type="scientific">Erythroxylum novogranatense</name>
    <dbReference type="NCBI Taxonomy" id="1862640"/>
    <lineage>
        <taxon>Eukaryota</taxon>
        <taxon>Viridiplantae</taxon>
        <taxon>Streptophyta</taxon>
        <taxon>Embryophyta</taxon>
        <taxon>Tracheophyta</taxon>
        <taxon>Spermatophyta</taxon>
        <taxon>Magnoliopsida</taxon>
        <taxon>eudicotyledons</taxon>
        <taxon>Gunneridae</taxon>
        <taxon>Pentapetalae</taxon>
        <taxon>rosids</taxon>
        <taxon>fabids</taxon>
        <taxon>Malpighiales</taxon>
        <taxon>Erythroxylaceae</taxon>
        <taxon>Erythroxylum</taxon>
    </lineage>
</organism>
<evidence type="ECO:0000256" key="1">
    <source>
        <dbReference type="ARBA" id="ARBA00022741"/>
    </source>
</evidence>
<dbReference type="GO" id="GO:0005524">
    <property type="term" value="F:ATP binding"/>
    <property type="evidence" value="ECO:0007669"/>
    <property type="project" value="UniProtKB-KW"/>
</dbReference>
<dbReference type="Proteomes" id="UP001159364">
    <property type="component" value="Linkage Group LG07"/>
</dbReference>
<dbReference type="InterPro" id="IPR029047">
    <property type="entry name" value="HSP70_peptide-bd_sf"/>
</dbReference>
<reference evidence="5 6" key="1">
    <citation type="submission" date="2021-09" db="EMBL/GenBank/DDBJ databases">
        <title>Genomic insights and catalytic innovation underlie evolution of tropane alkaloids biosynthesis.</title>
        <authorList>
            <person name="Wang Y.-J."/>
            <person name="Tian T."/>
            <person name="Huang J.-P."/>
            <person name="Huang S.-X."/>
        </authorList>
    </citation>
    <scope>NUCLEOTIDE SEQUENCE [LARGE SCALE GENOMIC DNA]</scope>
    <source>
        <strain evidence="5">KIB-2018</strain>
        <tissue evidence="5">Leaf</tissue>
    </source>
</reference>
<protein>
    <recommendedName>
        <fullName evidence="7">Heat shock protein 70</fullName>
    </recommendedName>
</protein>
<dbReference type="InterPro" id="IPR029048">
    <property type="entry name" value="HSP70_C_sf"/>
</dbReference>
<proteinExistence type="inferred from homology"/>
<dbReference type="Gene3D" id="3.90.640.10">
    <property type="entry name" value="Actin, Chain A, domain 4"/>
    <property type="match status" value="1"/>
</dbReference>
<dbReference type="Gene3D" id="2.60.34.10">
    <property type="entry name" value="Substrate Binding Domain Of DNAk, Chain A, domain 1"/>
    <property type="match status" value="1"/>
</dbReference>
<dbReference type="EMBL" id="JAIWQS010000007">
    <property type="protein sequence ID" value="KAJ8759282.1"/>
    <property type="molecule type" value="Genomic_DNA"/>
</dbReference>
<keyword evidence="6" id="KW-1185">Reference proteome</keyword>
<evidence type="ECO:0000256" key="3">
    <source>
        <dbReference type="RuleBase" id="RU003322"/>
    </source>
</evidence>
<dbReference type="SUPFAM" id="SSF53067">
    <property type="entry name" value="Actin-like ATPase domain"/>
    <property type="match status" value="2"/>
</dbReference>
<dbReference type="FunFam" id="3.90.640.10:FF:000003">
    <property type="entry name" value="Molecular chaperone DnaK"/>
    <property type="match status" value="1"/>
</dbReference>